<evidence type="ECO:0000259" key="7">
    <source>
        <dbReference type="Pfam" id="PF00482"/>
    </source>
</evidence>
<organism evidence="8 9">
    <name type="scientific">Alsobacter metallidurans</name>
    <dbReference type="NCBI Taxonomy" id="340221"/>
    <lineage>
        <taxon>Bacteria</taxon>
        <taxon>Pseudomonadati</taxon>
        <taxon>Pseudomonadota</taxon>
        <taxon>Alphaproteobacteria</taxon>
        <taxon>Hyphomicrobiales</taxon>
        <taxon>Alsobacteraceae</taxon>
        <taxon>Alsobacter</taxon>
    </lineage>
</organism>
<comment type="subcellular location">
    <subcellularLocation>
        <location evidence="1">Cell membrane</location>
        <topology evidence="1">Multi-pass membrane protein</topology>
    </subcellularLocation>
</comment>
<evidence type="ECO:0000313" key="8">
    <source>
        <dbReference type="EMBL" id="GGH08586.1"/>
    </source>
</evidence>
<dbReference type="AlphaFoldDB" id="A0A917I2Z2"/>
<name>A0A917I2Z2_9HYPH</name>
<evidence type="ECO:0000256" key="3">
    <source>
        <dbReference type="ARBA" id="ARBA00022692"/>
    </source>
</evidence>
<feature type="domain" description="Type II secretion system protein GspF" evidence="7">
    <location>
        <begin position="188"/>
        <end position="316"/>
    </location>
</feature>
<feature type="transmembrane region" description="Helical" evidence="6">
    <location>
        <begin position="299"/>
        <end position="321"/>
    </location>
</feature>
<feature type="transmembrane region" description="Helical" evidence="6">
    <location>
        <begin position="116"/>
        <end position="138"/>
    </location>
</feature>
<evidence type="ECO:0000256" key="1">
    <source>
        <dbReference type="ARBA" id="ARBA00004651"/>
    </source>
</evidence>
<proteinExistence type="predicted"/>
<evidence type="ECO:0000256" key="2">
    <source>
        <dbReference type="ARBA" id="ARBA00022475"/>
    </source>
</evidence>
<dbReference type="EMBL" id="BMES01000001">
    <property type="protein sequence ID" value="GGH08586.1"/>
    <property type="molecule type" value="Genomic_DNA"/>
</dbReference>
<dbReference type="InterPro" id="IPR018076">
    <property type="entry name" value="T2SS_GspF_dom"/>
</dbReference>
<keyword evidence="5 6" id="KW-0472">Membrane</keyword>
<feature type="transmembrane region" description="Helical" evidence="6">
    <location>
        <begin position="144"/>
        <end position="162"/>
    </location>
</feature>
<dbReference type="GO" id="GO:0005886">
    <property type="term" value="C:plasma membrane"/>
    <property type="evidence" value="ECO:0007669"/>
    <property type="project" value="UniProtKB-SubCell"/>
</dbReference>
<reference evidence="8" key="1">
    <citation type="journal article" date="2014" name="Int. J. Syst. Evol. Microbiol.">
        <title>Complete genome sequence of Corynebacterium casei LMG S-19264T (=DSM 44701T), isolated from a smear-ripened cheese.</title>
        <authorList>
            <consortium name="US DOE Joint Genome Institute (JGI-PGF)"/>
            <person name="Walter F."/>
            <person name="Albersmeier A."/>
            <person name="Kalinowski J."/>
            <person name="Ruckert C."/>
        </authorList>
    </citation>
    <scope>NUCLEOTIDE SEQUENCE</scope>
    <source>
        <strain evidence="8">CGMCC 1.12214</strain>
    </source>
</reference>
<dbReference type="RefSeq" id="WP_188516070.1">
    <property type="nucleotide sequence ID" value="NZ_BMES01000001.1"/>
</dbReference>
<sequence>MLTAIFVKFTDPKFIMMVCFAIFAAAAVITVAMPFLETDKLQKRMRSVSVERDAIRQRERERLGKGGGASKASLRHAPKAYMKQIVEQFSLDKWLGTEDARLQLSRAGFRGPQAEIAFLFFRLVMPIIGLVGATFYAFVLGDPAQTLLIKLGICIAGAYAGIKAPEVYIRNAIGKRQASMRLAFPDALDLLLICVESGMSLEHAFRKVAQEVGSQSVALAEEFTLMTAELSYLPDRRQAFENLSNRMGLEVVKSVATALVQAEKYGTPLGHALRVLAQEGRDERMNVAEKKAAALPPKLTVPMILFFLPVLLIVILTPAIVKVYEWN</sequence>
<keyword evidence="9" id="KW-1185">Reference proteome</keyword>
<dbReference type="PANTHER" id="PTHR35007">
    <property type="entry name" value="INTEGRAL MEMBRANE PROTEIN-RELATED"/>
    <property type="match status" value="1"/>
</dbReference>
<evidence type="ECO:0000313" key="9">
    <source>
        <dbReference type="Proteomes" id="UP000603912"/>
    </source>
</evidence>
<accession>A0A917I2Z2</accession>
<dbReference type="Proteomes" id="UP000603912">
    <property type="component" value="Unassembled WGS sequence"/>
</dbReference>
<gene>
    <name evidence="8" type="primary">ctpI</name>
    <name evidence="8" type="ORF">GCM10007036_04150</name>
</gene>
<protein>
    <submittedName>
        <fullName evidence="8">Type II secretion system protein</fullName>
    </submittedName>
</protein>
<dbReference type="Pfam" id="PF00482">
    <property type="entry name" value="T2SSF"/>
    <property type="match status" value="1"/>
</dbReference>
<keyword evidence="4 6" id="KW-1133">Transmembrane helix</keyword>
<evidence type="ECO:0000256" key="6">
    <source>
        <dbReference type="SAM" id="Phobius"/>
    </source>
</evidence>
<comment type="caution">
    <text evidence="8">The sequence shown here is derived from an EMBL/GenBank/DDBJ whole genome shotgun (WGS) entry which is preliminary data.</text>
</comment>
<keyword evidence="2" id="KW-1003">Cell membrane</keyword>
<feature type="transmembrane region" description="Helical" evidence="6">
    <location>
        <begin position="14"/>
        <end position="36"/>
    </location>
</feature>
<evidence type="ECO:0000256" key="4">
    <source>
        <dbReference type="ARBA" id="ARBA00022989"/>
    </source>
</evidence>
<dbReference type="PANTHER" id="PTHR35007:SF2">
    <property type="entry name" value="PILUS ASSEMBLE PROTEIN"/>
    <property type="match status" value="1"/>
</dbReference>
<reference evidence="8" key="2">
    <citation type="submission" date="2020-09" db="EMBL/GenBank/DDBJ databases">
        <authorList>
            <person name="Sun Q."/>
            <person name="Zhou Y."/>
        </authorList>
    </citation>
    <scope>NUCLEOTIDE SEQUENCE</scope>
    <source>
        <strain evidence="8">CGMCC 1.12214</strain>
    </source>
</reference>
<evidence type="ECO:0000256" key="5">
    <source>
        <dbReference type="ARBA" id="ARBA00023136"/>
    </source>
</evidence>
<keyword evidence="3 6" id="KW-0812">Transmembrane</keyword>